<proteinExistence type="predicted"/>
<feature type="domain" description="Phosphatidic acid phosphatase type 2/haloperoxidase" evidence="1">
    <location>
        <begin position="305"/>
        <end position="429"/>
    </location>
</feature>
<protein>
    <submittedName>
        <fullName evidence="2">PAP2 superfamily protein</fullName>
    </submittedName>
</protein>
<organism evidence="2 3">
    <name type="scientific">Dyadobacter jejuensis</name>
    <dbReference type="NCBI Taxonomy" id="1082580"/>
    <lineage>
        <taxon>Bacteria</taxon>
        <taxon>Pseudomonadati</taxon>
        <taxon>Bacteroidota</taxon>
        <taxon>Cytophagia</taxon>
        <taxon>Cytophagales</taxon>
        <taxon>Spirosomataceae</taxon>
        <taxon>Dyadobacter</taxon>
    </lineage>
</organism>
<dbReference type="InterPro" id="IPR000326">
    <property type="entry name" value="PAP2/HPO"/>
</dbReference>
<gene>
    <name evidence="2" type="ORF">CLV98_101258</name>
</gene>
<dbReference type="OrthoDB" id="7793240at2"/>
<name>A0A316AR46_9BACT</name>
<dbReference type="RefSeq" id="WP_109672148.1">
    <property type="nucleotide sequence ID" value="NZ_QGDT01000001.1"/>
</dbReference>
<accession>A0A316AR46</accession>
<dbReference type="Pfam" id="PF01569">
    <property type="entry name" value="PAP2"/>
    <property type="match status" value="1"/>
</dbReference>
<dbReference type="PANTHER" id="PTHR34599">
    <property type="entry name" value="PEROXIDASE-RELATED"/>
    <property type="match status" value="1"/>
</dbReference>
<comment type="caution">
    <text evidence="2">The sequence shown here is derived from an EMBL/GenBank/DDBJ whole genome shotgun (WGS) entry which is preliminary data.</text>
</comment>
<dbReference type="Gene3D" id="1.10.606.20">
    <property type="match status" value="1"/>
</dbReference>
<evidence type="ECO:0000313" key="3">
    <source>
        <dbReference type="Proteomes" id="UP000245880"/>
    </source>
</evidence>
<dbReference type="InterPro" id="IPR036938">
    <property type="entry name" value="PAP2/HPO_sf"/>
</dbReference>
<dbReference type="InterPro" id="IPR052559">
    <property type="entry name" value="V-haloperoxidase"/>
</dbReference>
<keyword evidence="3" id="KW-1185">Reference proteome</keyword>
<dbReference type="PANTHER" id="PTHR34599:SF2">
    <property type="entry name" value="TRAF-TYPE DOMAIN-CONTAINING PROTEIN"/>
    <property type="match status" value="1"/>
</dbReference>
<dbReference type="CDD" id="cd03398">
    <property type="entry name" value="PAP2_haloperoxidase"/>
    <property type="match status" value="1"/>
</dbReference>
<dbReference type="AlphaFoldDB" id="A0A316AR46"/>
<dbReference type="EMBL" id="QGDT01000001">
    <property type="protein sequence ID" value="PWJ60082.1"/>
    <property type="molecule type" value="Genomic_DNA"/>
</dbReference>
<dbReference type="Proteomes" id="UP000245880">
    <property type="component" value="Unassembled WGS sequence"/>
</dbReference>
<sequence>MTKPSINLGLQLPRCIGVIGLLLAFVTVGKAQGQGGTALMHRAEKNLTRTIVRDIFSPPVASRVYLYANVAAYEVLVLGDTSYHSLQGQIGGFPAIEPPEQTVDLPLAALYAFWKTGAALVFSEKILDDSLQVILKERVVPDSVTYAHSIRFGERVSRAILEWASSDFYAETRKKRRYRYAKQPGKWTPTPPAYMDAIEPNWNMIRPVALDSASQFKPAPPPAFSLDTTSRFMQEVYEVYRVTQRLDPEQVAVASFWDCNPFFLNTQGHLNFATKKLSPGGHWMSIAGQVAQSAHLGWTATSATYLMTSIALFDGFISCWDEKYRSQLIRPETFINAHIDESWRPALQTPPFPEYTSGHSVISTAAAVVLTALIGDDHAFDDHTEVEYGLPVRSFTSFRHACNEAAISRLYGGIHYRSAIEQGQLQGDLVGRQVLEKIRLKSNISLN</sequence>
<reference evidence="2 3" key="1">
    <citation type="submission" date="2018-03" db="EMBL/GenBank/DDBJ databases">
        <title>Genomic Encyclopedia of Archaeal and Bacterial Type Strains, Phase II (KMG-II): from individual species to whole genera.</title>
        <authorList>
            <person name="Goeker M."/>
        </authorList>
    </citation>
    <scope>NUCLEOTIDE SEQUENCE [LARGE SCALE GENOMIC DNA]</scope>
    <source>
        <strain evidence="2 3">DSM 100346</strain>
    </source>
</reference>
<evidence type="ECO:0000259" key="1">
    <source>
        <dbReference type="Pfam" id="PF01569"/>
    </source>
</evidence>
<evidence type="ECO:0000313" key="2">
    <source>
        <dbReference type="EMBL" id="PWJ60082.1"/>
    </source>
</evidence>
<dbReference type="SUPFAM" id="SSF48317">
    <property type="entry name" value="Acid phosphatase/Vanadium-dependent haloperoxidase"/>
    <property type="match status" value="1"/>
</dbReference>